<evidence type="ECO:0000313" key="9">
    <source>
        <dbReference type="Proteomes" id="UP001213681"/>
    </source>
</evidence>
<comment type="subcellular location">
    <subcellularLocation>
        <location evidence="1">Membrane</location>
        <topology evidence="1">Multi-pass membrane protein</topology>
    </subcellularLocation>
</comment>
<evidence type="ECO:0000256" key="2">
    <source>
        <dbReference type="ARBA" id="ARBA00022692"/>
    </source>
</evidence>
<feature type="domain" description="Rhodopsin" evidence="7">
    <location>
        <begin position="3"/>
        <end position="170"/>
    </location>
</feature>
<comment type="caution">
    <text evidence="8">The sequence shown here is derived from an EMBL/GenBank/DDBJ whole genome shotgun (WGS) entry which is preliminary data.</text>
</comment>
<name>A0AAD6C9Y2_9EURO</name>
<keyword evidence="4 6" id="KW-0472">Membrane</keyword>
<sequence>MATIKLSIIFLYHRLFPLRQYTYILLFCAMLVIAWLLIGIITPFVECHPIHYFWDRYIDENAKGSCYNIIAFYMGNSISGMLMDVMLLILPIPIICRLQMSLNKKLAISCILLLGGFVCISSVVRIYYISRISKSNDFTWVMKQPFIWSCVEPCLGIIAACLVPLWPFFRYVQNQLFRWPLSNAHQNNTENVCSVDGESGLINRISASQTTTSRNNADDESIN</sequence>
<keyword evidence="2 6" id="KW-0812">Transmembrane</keyword>
<evidence type="ECO:0000313" key="8">
    <source>
        <dbReference type="EMBL" id="KAJ5456046.1"/>
    </source>
</evidence>
<dbReference type="PANTHER" id="PTHR33048">
    <property type="entry name" value="PTH11-LIKE INTEGRAL MEMBRANE PROTEIN (AFU_ORTHOLOGUE AFUA_5G11245)"/>
    <property type="match status" value="1"/>
</dbReference>
<feature type="transmembrane region" description="Helical" evidence="6">
    <location>
        <begin position="21"/>
        <end position="45"/>
    </location>
</feature>
<accession>A0AAD6C9Y2</accession>
<dbReference type="InterPro" id="IPR052337">
    <property type="entry name" value="SAT4-like"/>
</dbReference>
<feature type="transmembrane region" description="Helical" evidence="6">
    <location>
        <begin position="146"/>
        <end position="169"/>
    </location>
</feature>
<dbReference type="EMBL" id="JAPVEA010000004">
    <property type="protein sequence ID" value="KAJ5456046.1"/>
    <property type="molecule type" value="Genomic_DNA"/>
</dbReference>
<evidence type="ECO:0000256" key="6">
    <source>
        <dbReference type="SAM" id="Phobius"/>
    </source>
</evidence>
<evidence type="ECO:0000256" key="3">
    <source>
        <dbReference type="ARBA" id="ARBA00022989"/>
    </source>
</evidence>
<reference evidence="8" key="1">
    <citation type="submission" date="2022-12" db="EMBL/GenBank/DDBJ databases">
        <authorList>
            <person name="Petersen C."/>
        </authorList>
    </citation>
    <scope>NUCLEOTIDE SEQUENCE</scope>
    <source>
        <strain evidence="8">IBT 16125</strain>
    </source>
</reference>
<feature type="transmembrane region" description="Helical" evidence="6">
    <location>
        <begin position="70"/>
        <end position="94"/>
    </location>
</feature>
<dbReference type="PANTHER" id="PTHR33048:SF163">
    <property type="entry name" value="INTEGRAL MEMBRANE PROTEIN (AFU_ORTHOLOGUE AFUA_8G05510)"/>
    <property type="match status" value="1"/>
</dbReference>
<gene>
    <name evidence="8" type="ORF">N7458_004310</name>
</gene>
<dbReference type="GeneID" id="81597935"/>
<organism evidence="8 9">
    <name type="scientific">Penicillium daleae</name>
    <dbReference type="NCBI Taxonomy" id="63821"/>
    <lineage>
        <taxon>Eukaryota</taxon>
        <taxon>Fungi</taxon>
        <taxon>Dikarya</taxon>
        <taxon>Ascomycota</taxon>
        <taxon>Pezizomycotina</taxon>
        <taxon>Eurotiomycetes</taxon>
        <taxon>Eurotiomycetidae</taxon>
        <taxon>Eurotiales</taxon>
        <taxon>Aspergillaceae</taxon>
        <taxon>Penicillium</taxon>
    </lineage>
</organism>
<dbReference type="Proteomes" id="UP001213681">
    <property type="component" value="Unassembled WGS sequence"/>
</dbReference>
<dbReference type="RefSeq" id="XP_056768419.1">
    <property type="nucleotide sequence ID" value="XM_056907692.1"/>
</dbReference>
<keyword evidence="9" id="KW-1185">Reference proteome</keyword>
<comment type="similarity">
    <text evidence="5">Belongs to the SAT4 family.</text>
</comment>
<feature type="transmembrane region" description="Helical" evidence="6">
    <location>
        <begin position="106"/>
        <end position="126"/>
    </location>
</feature>
<reference evidence="8" key="2">
    <citation type="journal article" date="2023" name="IMA Fungus">
        <title>Comparative genomic study of the Penicillium genus elucidates a diverse pangenome and 15 lateral gene transfer events.</title>
        <authorList>
            <person name="Petersen C."/>
            <person name="Sorensen T."/>
            <person name="Nielsen M.R."/>
            <person name="Sondergaard T.E."/>
            <person name="Sorensen J.L."/>
            <person name="Fitzpatrick D.A."/>
            <person name="Frisvad J.C."/>
            <person name="Nielsen K.L."/>
        </authorList>
    </citation>
    <scope>NUCLEOTIDE SEQUENCE</scope>
    <source>
        <strain evidence="8">IBT 16125</strain>
    </source>
</reference>
<evidence type="ECO:0000256" key="4">
    <source>
        <dbReference type="ARBA" id="ARBA00023136"/>
    </source>
</evidence>
<keyword evidence="3 6" id="KW-1133">Transmembrane helix</keyword>
<dbReference type="InterPro" id="IPR049326">
    <property type="entry name" value="Rhodopsin_dom_fungi"/>
</dbReference>
<evidence type="ECO:0000256" key="5">
    <source>
        <dbReference type="ARBA" id="ARBA00038359"/>
    </source>
</evidence>
<dbReference type="AlphaFoldDB" id="A0AAD6C9Y2"/>
<evidence type="ECO:0000256" key="1">
    <source>
        <dbReference type="ARBA" id="ARBA00004141"/>
    </source>
</evidence>
<proteinExistence type="inferred from homology"/>
<dbReference type="GO" id="GO:0016020">
    <property type="term" value="C:membrane"/>
    <property type="evidence" value="ECO:0007669"/>
    <property type="project" value="UniProtKB-SubCell"/>
</dbReference>
<dbReference type="Pfam" id="PF20684">
    <property type="entry name" value="Fung_rhodopsin"/>
    <property type="match status" value="1"/>
</dbReference>
<protein>
    <recommendedName>
        <fullName evidence="7">Rhodopsin domain-containing protein</fullName>
    </recommendedName>
</protein>
<evidence type="ECO:0000259" key="7">
    <source>
        <dbReference type="Pfam" id="PF20684"/>
    </source>
</evidence>